<dbReference type="Proteomes" id="UP001066276">
    <property type="component" value="Chromosome 7"/>
</dbReference>
<feature type="compositionally biased region" description="Basic and acidic residues" evidence="1">
    <location>
        <begin position="44"/>
        <end position="59"/>
    </location>
</feature>
<keyword evidence="3" id="KW-1185">Reference proteome</keyword>
<sequence length="83" mass="9326">GLRAARTRKQPVSSKQVSPGKILRREKHTAGAEGVQRVPEPPEEERQPLGELKWWHESSVRIGRRAGWEPGPAVEDQSGKERP</sequence>
<feature type="non-terminal residue" evidence="2">
    <location>
        <position position="1"/>
    </location>
</feature>
<organism evidence="2 3">
    <name type="scientific">Pleurodeles waltl</name>
    <name type="common">Iberian ribbed newt</name>
    <dbReference type="NCBI Taxonomy" id="8319"/>
    <lineage>
        <taxon>Eukaryota</taxon>
        <taxon>Metazoa</taxon>
        <taxon>Chordata</taxon>
        <taxon>Craniata</taxon>
        <taxon>Vertebrata</taxon>
        <taxon>Euteleostomi</taxon>
        <taxon>Amphibia</taxon>
        <taxon>Batrachia</taxon>
        <taxon>Caudata</taxon>
        <taxon>Salamandroidea</taxon>
        <taxon>Salamandridae</taxon>
        <taxon>Pleurodelinae</taxon>
        <taxon>Pleurodeles</taxon>
    </lineage>
</organism>
<evidence type="ECO:0000313" key="2">
    <source>
        <dbReference type="EMBL" id="KAJ1122506.1"/>
    </source>
</evidence>
<dbReference type="EMBL" id="JANPWB010000011">
    <property type="protein sequence ID" value="KAJ1122506.1"/>
    <property type="molecule type" value="Genomic_DNA"/>
</dbReference>
<feature type="region of interest" description="Disordered" evidence="1">
    <location>
        <begin position="1"/>
        <end position="83"/>
    </location>
</feature>
<accession>A0AAV7P2V7</accession>
<evidence type="ECO:0000256" key="1">
    <source>
        <dbReference type="SAM" id="MobiDB-lite"/>
    </source>
</evidence>
<protein>
    <submittedName>
        <fullName evidence="2">Uncharacterized protein</fullName>
    </submittedName>
</protein>
<reference evidence="2" key="1">
    <citation type="journal article" date="2022" name="bioRxiv">
        <title>Sequencing and chromosome-scale assembly of the giantPleurodeles waltlgenome.</title>
        <authorList>
            <person name="Brown T."/>
            <person name="Elewa A."/>
            <person name="Iarovenko S."/>
            <person name="Subramanian E."/>
            <person name="Araus A.J."/>
            <person name="Petzold A."/>
            <person name="Susuki M."/>
            <person name="Suzuki K.-i.T."/>
            <person name="Hayashi T."/>
            <person name="Toyoda A."/>
            <person name="Oliveira C."/>
            <person name="Osipova E."/>
            <person name="Leigh N.D."/>
            <person name="Simon A."/>
            <person name="Yun M.H."/>
        </authorList>
    </citation>
    <scope>NUCLEOTIDE SEQUENCE</scope>
    <source>
        <strain evidence="2">20211129_DDA</strain>
        <tissue evidence="2">Liver</tissue>
    </source>
</reference>
<name>A0AAV7P2V7_PLEWA</name>
<gene>
    <name evidence="2" type="ORF">NDU88_000992</name>
</gene>
<dbReference type="AlphaFoldDB" id="A0AAV7P2V7"/>
<comment type="caution">
    <text evidence="2">The sequence shown here is derived from an EMBL/GenBank/DDBJ whole genome shotgun (WGS) entry which is preliminary data.</text>
</comment>
<feature type="non-terminal residue" evidence="2">
    <location>
        <position position="83"/>
    </location>
</feature>
<evidence type="ECO:0000313" key="3">
    <source>
        <dbReference type="Proteomes" id="UP001066276"/>
    </source>
</evidence>
<proteinExistence type="predicted"/>